<proteinExistence type="predicted"/>
<dbReference type="Proteomes" id="UP000436822">
    <property type="component" value="Unassembled WGS sequence"/>
</dbReference>
<dbReference type="EMBL" id="BLJE01000001">
    <property type="protein sequence ID" value="GFE63742.1"/>
    <property type="molecule type" value="Genomic_DNA"/>
</dbReference>
<gene>
    <name evidence="1" type="ORF">KIN_08160</name>
</gene>
<reference evidence="1 2" key="1">
    <citation type="submission" date="2019-12" db="EMBL/GenBank/DDBJ databases">
        <title>Litoreibacter badius sp. nov., a novel bacteriochlorophyll a-containing bacterium in the genus Litoreibacter.</title>
        <authorList>
            <person name="Kanamuro M."/>
            <person name="Takabe Y."/>
            <person name="Mori K."/>
            <person name="Takaichi S."/>
            <person name="Hanada S."/>
        </authorList>
    </citation>
    <scope>NUCLEOTIDE SEQUENCE [LARGE SCALE GENOMIC DNA]</scope>
    <source>
        <strain evidence="1 2">K6</strain>
    </source>
</reference>
<dbReference type="AlphaFoldDB" id="A0A6N6JEU8"/>
<name>A0A6N6JEU8_9RHOB</name>
<evidence type="ECO:0000313" key="2">
    <source>
        <dbReference type="Proteomes" id="UP000436822"/>
    </source>
</evidence>
<accession>A0A6N6JEU8</accession>
<organism evidence="1 2">
    <name type="scientific">Litoreibacter roseus</name>
    <dbReference type="NCBI Taxonomy" id="2601869"/>
    <lineage>
        <taxon>Bacteria</taxon>
        <taxon>Pseudomonadati</taxon>
        <taxon>Pseudomonadota</taxon>
        <taxon>Alphaproteobacteria</taxon>
        <taxon>Rhodobacterales</taxon>
        <taxon>Roseobacteraceae</taxon>
        <taxon>Litoreibacter</taxon>
    </lineage>
</organism>
<keyword evidence="2" id="KW-1185">Reference proteome</keyword>
<dbReference type="OrthoDB" id="8443111at2"/>
<sequence length="61" mass="7079">MLQALGFSERMQIRKKWDIYFPQHSHITLDDIGGLGLSKAEKFTHRIASKRTPSPKRDVKL</sequence>
<dbReference type="RefSeq" id="WP_159804648.1">
    <property type="nucleotide sequence ID" value="NZ_BLJE01000001.1"/>
</dbReference>
<evidence type="ECO:0000313" key="1">
    <source>
        <dbReference type="EMBL" id="GFE63742.1"/>
    </source>
</evidence>
<protein>
    <submittedName>
        <fullName evidence="1">Uncharacterized protein</fullName>
    </submittedName>
</protein>
<comment type="caution">
    <text evidence="1">The sequence shown here is derived from an EMBL/GenBank/DDBJ whole genome shotgun (WGS) entry which is preliminary data.</text>
</comment>